<evidence type="ECO:0000313" key="2">
    <source>
        <dbReference type="Proteomes" id="UP001152622"/>
    </source>
</evidence>
<keyword evidence="2" id="KW-1185">Reference proteome</keyword>
<sequence>MGLGSLVKSQERQRFQEFLPEIAPERAASSLPLPPAAVTFRLEVTTGRLNGQLTVEIVAPRLWKNRVRDPSLWLLPEADPVP</sequence>
<dbReference type="EMBL" id="JAINUF010000016">
    <property type="protein sequence ID" value="KAJ8339761.1"/>
    <property type="molecule type" value="Genomic_DNA"/>
</dbReference>
<protein>
    <submittedName>
        <fullName evidence="1">Uncharacterized protein</fullName>
    </submittedName>
</protein>
<proteinExistence type="predicted"/>
<dbReference type="Proteomes" id="UP001152622">
    <property type="component" value="Chromosome 16"/>
</dbReference>
<organism evidence="1 2">
    <name type="scientific">Synaphobranchus kaupii</name>
    <name type="common">Kaup's arrowtooth eel</name>
    <dbReference type="NCBI Taxonomy" id="118154"/>
    <lineage>
        <taxon>Eukaryota</taxon>
        <taxon>Metazoa</taxon>
        <taxon>Chordata</taxon>
        <taxon>Craniata</taxon>
        <taxon>Vertebrata</taxon>
        <taxon>Euteleostomi</taxon>
        <taxon>Actinopterygii</taxon>
        <taxon>Neopterygii</taxon>
        <taxon>Teleostei</taxon>
        <taxon>Anguilliformes</taxon>
        <taxon>Synaphobranchidae</taxon>
        <taxon>Synaphobranchus</taxon>
    </lineage>
</organism>
<accession>A0A9Q1EJ31</accession>
<evidence type="ECO:0000313" key="1">
    <source>
        <dbReference type="EMBL" id="KAJ8339761.1"/>
    </source>
</evidence>
<reference evidence="1" key="1">
    <citation type="journal article" date="2023" name="Science">
        <title>Genome structures resolve the early diversification of teleost fishes.</title>
        <authorList>
            <person name="Parey E."/>
            <person name="Louis A."/>
            <person name="Montfort J."/>
            <person name="Bouchez O."/>
            <person name="Roques C."/>
            <person name="Iampietro C."/>
            <person name="Lluch J."/>
            <person name="Castinel A."/>
            <person name="Donnadieu C."/>
            <person name="Desvignes T."/>
            <person name="Floi Bucao C."/>
            <person name="Jouanno E."/>
            <person name="Wen M."/>
            <person name="Mejri S."/>
            <person name="Dirks R."/>
            <person name="Jansen H."/>
            <person name="Henkel C."/>
            <person name="Chen W.J."/>
            <person name="Zahm M."/>
            <person name="Cabau C."/>
            <person name="Klopp C."/>
            <person name="Thompson A.W."/>
            <person name="Robinson-Rechavi M."/>
            <person name="Braasch I."/>
            <person name="Lecointre G."/>
            <person name="Bobe J."/>
            <person name="Postlethwait J.H."/>
            <person name="Berthelot C."/>
            <person name="Roest Crollius H."/>
            <person name="Guiguen Y."/>
        </authorList>
    </citation>
    <scope>NUCLEOTIDE SEQUENCE</scope>
    <source>
        <strain evidence="1">WJC10195</strain>
    </source>
</reference>
<comment type="caution">
    <text evidence="1">The sequence shown here is derived from an EMBL/GenBank/DDBJ whole genome shotgun (WGS) entry which is preliminary data.</text>
</comment>
<dbReference type="AlphaFoldDB" id="A0A9Q1EJ31"/>
<name>A0A9Q1EJ31_SYNKA</name>
<dbReference type="OrthoDB" id="8810680at2759"/>
<gene>
    <name evidence="1" type="ORF">SKAU_G00343940</name>
</gene>